<dbReference type="Proteomes" id="UP000249522">
    <property type="component" value="Unassembled WGS sequence"/>
</dbReference>
<organism evidence="1 2">
    <name type="scientific">Paenibacillus sambharensis</name>
    <dbReference type="NCBI Taxonomy" id="1803190"/>
    <lineage>
        <taxon>Bacteria</taxon>
        <taxon>Bacillati</taxon>
        <taxon>Bacillota</taxon>
        <taxon>Bacilli</taxon>
        <taxon>Bacillales</taxon>
        <taxon>Paenibacillaceae</taxon>
        <taxon>Paenibacillus</taxon>
    </lineage>
</organism>
<dbReference type="EMBL" id="QKRB01000042">
    <property type="protein sequence ID" value="PZD96182.1"/>
    <property type="molecule type" value="Genomic_DNA"/>
</dbReference>
<gene>
    <name evidence="1" type="ORF">DNH61_09785</name>
</gene>
<proteinExistence type="predicted"/>
<reference evidence="1 2" key="1">
    <citation type="submission" date="2018-06" db="EMBL/GenBank/DDBJ databases">
        <title>Paenibacillus imtechensis sp. nov.</title>
        <authorList>
            <person name="Pinnaka A.K."/>
            <person name="Singh H."/>
            <person name="Kaur M."/>
        </authorList>
    </citation>
    <scope>NUCLEOTIDE SEQUENCE [LARGE SCALE GENOMIC DNA]</scope>
    <source>
        <strain evidence="1 2">SMB1</strain>
    </source>
</reference>
<dbReference type="RefSeq" id="WP_111146470.1">
    <property type="nucleotide sequence ID" value="NZ_QKRB01000042.1"/>
</dbReference>
<protein>
    <submittedName>
        <fullName evidence="1">Uncharacterized protein</fullName>
    </submittedName>
</protein>
<dbReference type="OrthoDB" id="2575543at2"/>
<accession>A0A2W1LMH7</accession>
<comment type="caution">
    <text evidence="1">The sequence shown here is derived from an EMBL/GenBank/DDBJ whole genome shotgun (WGS) entry which is preliminary data.</text>
</comment>
<dbReference type="AlphaFoldDB" id="A0A2W1LMH7"/>
<evidence type="ECO:0000313" key="2">
    <source>
        <dbReference type="Proteomes" id="UP000249522"/>
    </source>
</evidence>
<sequence length="334" mass="38329">MQSIELRPDMKTSGGEMSDIMIGGRYAGSLTLLYREGDRVAGSIQLEQESLKKSDKDSLMDYLQQYIQSFIHAIGARECDVIVTYSSYDKVVTTAPETDFAFDAEEQEEQIQVIDVVDDEAGDELWTEAEAEYDLVVVRENNHEVEYHVYDTDGNWAAEAFIRPGLDVSGRIRWVYQPDDEEIELITELLISDFDDNAVDSFSFEHYFEDQLIDIFELTHEELLETPVEMIGDDAEEDYSVILARDDGDILTYEIYRQSAGGLPIGTATVDIERRMLTGYIDFQDSRTIEDAELIASLLMRELDKEKDYDGLNLSLMYRNERVDEIIFENETVH</sequence>
<evidence type="ECO:0000313" key="1">
    <source>
        <dbReference type="EMBL" id="PZD96182.1"/>
    </source>
</evidence>
<name>A0A2W1LMH7_9BACL</name>
<keyword evidence="2" id="KW-1185">Reference proteome</keyword>